<comment type="subcellular location">
    <subcellularLocation>
        <location evidence="3">Cytoplasm</location>
    </subcellularLocation>
    <subcellularLocation>
        <location evidence="2">Mitochondrion matrix</location>
    </subcellularLocation>
    <subcellularLocation>
        <location evidence="1">Mitochondrion outer membrane</location>
    </subcellularLocation>
</comment>
<evidence type="ECO:0000256" key="7">
    <source>
        <dbReference type="ARBA" id="ARBA00022787"/>
    </source>
</evidence>
<dbReference type="EMBL" id="VZRP01014268">
    <property type="protein sequence ID" value="NWV67030.1"/>
    <property type="molecule type" value="Genomic_DNA"/>
</dbReference>
<dbReference type="GO" id="GO:0035695">
    <property type="term" value="P:mitophagy by internal vacuole formation"/>
    <property type="evidence" value="ECO:0007669"/>
    <property type="project" value="TreeGrafter"/>
</dbReference>
<feature type="domain" description="Mitochondria-eating protein C-terminal" evidence="13">
    <location>
        <begin position="15"/>
        <end position="205"/>
    </location>
</feature>
<evidence type="ECO:0000256" key="8">
    <source>
        <dbReference type="ARBA" id="ARBA00023054"/>
    </source>
</evidence>
<comment type="caution">
    <text evidence="14">The sequence shown here is derived from an EMBL/GenBank/DDBJ whole genome shotgun (WGS) entry which is preliminary data.</text>
</comment>
<reference evidence="14 15" key="1">
    <citation type="submission" date="2019-09" db="EMBL/GenBank/DDBJ databases">
        <title>Bird 10,000 Genomes (B10K) Project - Family phase.</title>
        <authorList>
            <person name="Zhang G."/>
        </authorList>
    </citation>
    <scope>NUCLEOTIDE SEQUENCE [LARGE SCALE GENOMIC DNA]</scope>
    <source>
        <strain evidence="14">B10K-DU-029-44</strain>
        <tissue evidence="14">Heart</tissue>
    </source>
</reference>
<evidence type="ECO:0000256" key="11">
    <source>
        <dbReference type="ARBA" id="ARBA00023136"/>
    </source>
</evidence>
<dbReference type="GO" id="GO:0005741">
    <property type="term" value="C:mitochondrial outer membrane"/>
    <property type="evidence" value="ECO:0007669"/>
    <property type="project" value="UniProtKB-SubCell"/>
</dbReference>
<evidence type="ECO:0000313" key="15">
    <source>
        <dbReference type="Proteomes" id="UP000564407"/>
    </source>
</evidence>
<dbReference type="GO" id="GO:0005759">
    <property type="term" value="C:mitochondrial matrix"/>
    <property type="evidence" value="ECO:0007669"/>
    <property type="project" value="UniProtKB-SubCell"/>
</dbReference>
<dbReference type="PANTHER" id="PTHR21771">
    <property type="entry name" value="MITOCHONDRIA-EATING PROTEIN-RELATED"/>
    <property type="match status" value="1"/>
</dbReference>
<dbReference type="GO" id="GO:0035694">
    <property type="term" value="P:mitochondrial protein catabolic process"/>
    <property type="evidence" value="ECO:0007669"/>
    <property type="project" value="InterPro"/>
</dbReference>
<keyword evidence="6" id="KW-0963">Cytoplasm</keyword>
<evidence type="ECO:0000313" key="14">
    <source>
        <dbReference type="EMBL" id="NWV67030.1"/>
    </source>
</evidence>
<protein>
    <recommendedName>
        <fullName evidence="5">Mitochondria-eating protein</fullName>
    </recommendedName>
    <alternativeName>
        <fullName evidence="12">Spermatogenesis-associated protein 18</fullName>
    </alternativeName>
</protein>
<gene>
    <name evidence="14" type="primary">Spata18</name>
    <name evidence="14" type="ORF">MALELE_R08751</name>
</gene>
<sequence length="207" mass="23500">KNCSPAQTKRVNSSRRACLIARYSFIFAHERMDAEATLRTFICDMELVQRIIYIAALECFRVAKVAFWKIKTTVKHNLSLTHSEPPPIDVAVLDYIIYHKDVYDVFESVHEVICAMDMNPKISYPPVVDFVVISTLIKELCAVAFAMQTLDPPLDVTCGIDGELFNRTMYYRSSDSDHTAGYVAYHVWPPLMENGVVIVKGEVVTRS</sequence>
<evidence type="ECO:0000256" key="2">
    <source>
        <dbReference type="ARBA" id="ARBA00004305"/>
    </source>
</evidence>
<dbReference type="GO" id="GO:0008289">
    <property type="term" value="F:lipid binding"/>
    <property type="evidence" value="ECO:0007669"/>
    <property type="project" value="UniProtKB-KW"/>
</dbReference>
<dbReference type="Proteomes" id="UP000564407">
    <property type="component" value="Unassembled WGS sequence"/>
</dbReference>
<dbReference type="PANTHER" id="PTHR21771:SF0">
    <property type="entry name" value="MITOCHONDRIA-EATING PROTEIN"/>
    <property type="match status" value="1"/>
</dbReference>
<keyword evidence="10" id="KW-0496">Mitochondrion</keyword>
<evidence type="ECO:0000259" key="13">
    <source>
        <dbReference type="Pfam" id="PF16026"/>
    </source>
</evidence>
<evidence type="ECO:0000256" key="6">
    <source>
        <dbReference type="ARBA" id="ARBA00022490"/>
    </source>
</evidence>
<evidence type="ECO:0000256" key="4">
    <source>
        <dbReference type="ARBA" id="ARBA00008233"/>
    </source>
</evidence>
<keyword evidence="11" id="KW-0472">Membrane</keyword>
<evidence type="ECO:0000256" key="9">
    <source>
        <dbReference type="ARBA" id="ARBA00023121"/>
    </source>
</evidence>
<dbReference type="InterPro" id="IPR026169">
    <property type="entry name" value="MIEAP"/>
</dbReference>
<organism evidence="14 15">
    <name type="scientific">Malurus elegans</name>
    <name type="common">Red-winged fairywren</name>
    <dbReference type="NCBI Taxonomy" id="720584"/>
    <lineage>
        <taxon>Eukaryota</taxon>
        <taxon>Metazoa</taxon>
        <taxon>Chordata</taxon>
        <taxon>Craniata</taxon>
        <taxon>Vertebrata</taxon>
        <taxon>Euteleostomi</taxon>
        <taxon>Archelosauria</taxon>
        <taxon>Archosauria</taxon>
        <taxon>Dinosauria</taxon>
        <taxon>Saurischia</taxon>
        <taxon>Theropoda</taxon>
        <taxon>Coelurosauria</taxon>
        <taxon>Aves</taxon>
        <taxon>Neognathae</taxon>
        <taxon>Neoaves</taxon>
        <taxon>Telluraves</taxon>
        <taxon>Australaves</taxon>
        <taxon>Passeriformes</taxon>
        <taxon>Meliphagoidea</taxon>
        <taxon>Maluridae</taxon>
        <taxon>Malurus</taxon>
    </lineage>
</organism>
<proteinExistence type="inferred from homology"/>
<dbReference type="AlphaFoldDB" id="A0A7K6GUM2"/>
<accession>A0A7K6GUM2</accession>
<name>A0A7K6GUM2_9PASS</name>
<keyword evidence="8" id="KW-0175">Coiled coil</keyword>
<keyword evidence="9" id="KW-0446">Lipid-binding</keyword>
<evidence type="ECO:0000256" key="10">
    <source>
        <dbReference type="ARBA" id="ARBA00023128"/>
    </source>
</evidence>
<evidence type="ECO:0000256" key="1">
    <source>
        <dbReference type="ARBA" id="ARBA00004294"/>
    </source>
</evidence>
<feature type="non-terminal residue" evidence="14">
    <location>
        <position position="1"/>
    </location>
</feature>
<dbReference type="Pfam" id="PF16026">
    <property type="entry name" value="MIEAP"/>
    <property type="match status" value="1"/>
</dbReference>
<evidence type="ECO:0000256" key="5">
    <source>
        <dbReference type="ARBA" id="ARBA00019863"/>
    </source>
</evidence>
<keyword evidence="15" id="KW-1185">Reference proteome</keyword>
<evidence type="ECO:0000256" key="12">
    <source>
        <dbReference type="ARBA" id="ARBA00032687"/>
    </source>
</evidence>
<evidence type="ECO:0000256" key="3">
    <source>
        <dbReference type="ARBA" id="ARBA00004496"/>
    </source>
</evidence>
<feature type="non-terminal residue" evidence="14">
    <location>
        <position position="207"/>
    </location>
</feature>
<dbReference type="InterPro" id="IPR031981">
    <property type="entry name" value="MIEAP_C"/>
</dbReference>
<keyword evidence="7" id="KW-1000">Mitochondrion outer membrane</keyword>
<comment type="similarity">
    <text evidence="4">Belongs to the MIEAP family.</text>
</comment>